<evidence type="ECO:0000256" key="2">
    <source>
        <dbReference type="SAM" id="SignalP"/>
    </source>
</evidence>
<organism evidence="3 4">
    <name type="scientific">Oldenlandia corymbosa var. corymbosa</name>
    <dbReference type="NCBI Taxonomy" id="529605"/>
    <lineage>
        <taxon>Eukaryota</taxon>
        <taxon>Viridiplantae</taxon>
        <taxon>Streptophyta</taxon>
        <taxon>Embryophyta</taxon>
        <taxon>Tracheophyta</taxon>
        <taxon>Spermatophyta</taxon>
        <taxon>Magnoliopsida</taxon>
        <taxon>eudicotyledons</taxon>
        <taxon>Gunneridae</taxon>
        <taxon>Pentapetalae</taxon>
        <taxon>asterids</taxon>
        <taxon>lamiids</taxon>
        <taxon>Gentianales</taxon>
        <taxon>Rubiaceae</taxon>
        <taxon>Rubioideae</taxon>
        <taxon>Spermacoceae</taxon>
        <taxon>Hedyotis-Oldenlandia complex</taxon>
        <taxon>Oldenlandia</taxon>
    </lineage>
</organism>
<evidence type="ECO:0000313" key="3">
    <source>
        <dbReference type="EMBL" id="CAI9095863.1"/>
    </source>
</evidence>
<feature type="region of interest" description="Disordered" evidence="1">
    <location>
        <begin position="118"/>
        <end position="142"/>
    </location>
</feature>
<proteinExistence type="predicted"/>
<keyword evidence="2" id="KW-0732">Signal</keyword>
<dbReference type="PANTHER" id="PTHR34961:SF7">
    <property type="entry name" value="TRANSMEMBRANE PROTEIN"/>
    <property type="match status" value="1"/>
</dbReference>
<dbReference type="EMBL" id="OX459119">
    <property type="protein sequence ID" value="CAI9095863.1"/>
    <property type="molecule type" value="Genomic_DNA"/>
</dbReference>
<accession>A0AAV1CME9</accession>
<protein>
    <submittedName>
        <fullName evidence="3">OLC1v1031891C2</fullName>
    </submittedName>
</protein>
<dbReference type="InterPro" id="IPR053313">
    <property type="entry name" value="RGF"/>
</dbReference>
<dbReference type="AlphaFoldDB" id="A0AAV1CME9"/>
<evidence type="ECO:0000256" key="1">
    <source>
        <dbReference type="SAM" id="MobiDB-lite"/>
    </source>
</evidence>
<feature type="compositionally biased region" description="Polar residues" evidence="1">
    <location>
        <begin position="133"/>
        <end position="142"/>
    </location>
</feature>
<evidence type="ECO:0000313" key="4">
    <source>
        <dbReference type="Proteomes" id="UP001161247"/>
    </source>
</evidence>
<feature type="chain" id="PRO_5043494337" evidence="2">
    <location>
        <begin position="21"/>
        <end position="172"/>
    </location>
</feature>
<name>A0AAV1CME9_OLDCO</name>
<reference evidence="3" key="1">
    <citation type="submission" date="2023-03" db="EMBL/GenBank/DDBJ databases">
        <authorList>
            <person name="Julca I."/>
        </authorList>
    </citation>
    <scope>NUCLEOTIDE SEQUENCE</scope>
</reference>
<feature type="compositionally biased region" description="Basic and acidic residues" evidence="1">
    <location>
        <begin position="119"/>
        <end position="129"/>
    </location>
</feature>
<sequence>MSAAVVVYLILSILLQACTARLLGLFAKQDINNGRLLEEFSQKKVEVLREAYRLVNLETNLKTEAENRKILLPSHVVLMQPKKFEAAEEGKNDNKGKRVIRQSMFDEKLLPITAEIQDDEHKRQERQMIESRPPNNSEETNMVSKENDIGEDIVVMDYAQPHRKPPIHNKEP</sequence>
<dbReference type="Proteomes" id="UP001161247">
    <property type="component" value="Chromosome 2"/>
</dbReference>
<dbReference type="PANTHER" id="PTHR34961">
    <property type="entry name" value="TRANSMEMBRANE PROTEIN"/>
    <property type="match status" value="1"/>
</dbReference>
<feature type="signal peptide" evidence="2">
    <location>
        <begin position="1"/>
        <end position="20"/>
    </location>
</feature>
<gene>
    <name evidence="3" type="ORF">OLC1_LOCUS6744</name>
</gene>
<keyword evidence="4" id="KW-1185">Reference proteome</keyword>